<protein>
    <submittedName>
        <fullName evidence="1">Uncharacterized protein</fullName>
    </submittedName>
</protein>
<gene>
    <name evidence="1" type="ORF">L1987_47543</name>
</gene>
<keyword evidence="2" id="KW-1185">Reference proteome</keyword>
<sequence length="254" mass="29444">MGTLQQKRLVRDLPPFSVDTTVCGDCLIGKQTREVIPKVSKWRASEVLELIHSDICSPITLSSYTDKRYMLSFIDDYSRKAWLYLLSEKSQALEKFKEFKNAFNNFCKEYGIKRQLTTRFTPQQNGVAERKNQTVIGMIITLIASKNMPKMFWAEAAMWSFYVLNRSPSKALTDTTLEEAWSGSKPTVEHFRVWRSLAHVHVPKEKRIKLDDRSFPCVLTGMNEEYKAYILIDPKSMKVVVSKDVVFEEHKARD</sequence>
<evidence type="ECO:0000313" key="2">
    <source>
        <dbReference type="Proteomes" id="UP001056120"/>
    </source>
</evidence>
<accession>A0ACB9G3C7</accession>
<comment type="caution">
    <text evidence="1">The sequence shown here is derived from an EMBL/GenBank/DDBJ whole genome shotgun (WGS) entry which is preliminary data.</text>
</comment>
<dbReference type="EMBL" id="CM042032">
    <property type="protein sequence ID" value="KAI3777741.1"/>
    <property type="molecule type" value="Genomic_DNA"/>
</dbReference>
<dbReference type="Proteomes" id="UP001056120">
    <property type="component" value="Linkage Group LG15"/>
</dbReference>
<name>A0ACB9G3C7_9ASTR</name>
<organism evidence="1 2">
    <name type="scientific">Smallanthus sonchifolius</name>
    <dbReference type="NCBI Taxonomy" id="185202"/>
    <lineage>
        <taxon>Eukaryota</taxon>
        <taxon>Viridiplantae</taxon>
        <taxon>Streptophyta</taxon>
        <taxon>Embryophyta</taxon>
        <taxon>Tracheophyta</taxon>
        <taxon>Spermatophyta</taxon>
        <taxon>Magnoliopsida</taxon>
        <taxon>eudicotyledons</taxon>
        <taxon>Gunneridae</taxon>
        <taxon>Pentapetalae</taxon>
        <taxon>asterids</taxon>
        <taxon>campanulids</taxon>
        <taxon>Asterales</taxon>
        <taxon>Asteraceae</taxon>
        <taxon>Asteroideae</taxon>
        <taxon>Heliantheae alliance</taxon>
        <taxon>Millerieae</taxon>
        <taxon>Smallanthus</taxon>
    </lineage>
</organism>
<evidence type="ECO:0000313" key="1">
    <source>
        <dbReference type="EMBL" id="KAI3777741.1"/>
    </source>
</evidence>
<reference evidence="1 2" key="2">
    <citation type="journal article" date="2022" name="Mol. Ecol. Resour.">
        <title>The genomes of chicory, endive, great burdock and yacon provide insights into Asteraceae paleo-polyploidization history and plant inulin production.</title>
        <authorList>
            <person name="Fan W."/>
            <person name="Wang S."/>
            <person name="Wang H."/>
            <person name="Wang A."/>
            <person name="Jiang F."/>
            <person name="Liu H."/>
            <person name="Zhao H."/>
            <person name="Xu D."/>
            <person name="Zhang Y."/>
        </authorList>
    </citation>
    <scope>NUCLEOTIDE SEQUENCE [LARGE SCALE GENOMIC DNA]</scope>
    <source>
        <strain evidence="2">cv. Yunnan</strain>
        <tissue evidence="1">Leaves</tissue>
    </source>
</reference>
<reference evidence="2" key="1">
    <citation type="journal article" date="2022" name="Mol. Ecol. Resour.">
        <title>The genomes of chicory, endive, great burdock and yacon provide insights into Asteraceae palaeo-polyploidization history and plant inulin production.</title>
        <authorList>
            <person name="Fan W."/>
            <person name="Wang S."/>
            <person name="Wang H."/>
            <person name="Wang A."/>
            <person name="Jiang F."/>
            <person name="Liu H."/>
            <person name="Zhao H."/>
            <person name="Xu D."/>
            <person name="Zhang Y."/>
        </authorList>
    </citation>
    <scope>NUCLEOTIDE SEQUENCE [LARGE SCALE GENOMIC DNA]</scope>
    <source>
        <strain evidence="2">cv. Yunnan</strain>
    </source>
</reference>
<proteinExistence type="predicted"/>